<dbReference type="Gene3D" id="1.10.443.10">
    <property type="entry name" value="Intergrase catalytic core"/>
    <property type="match status" value="1"/>
</dbReference>
<evidence type="ECO:0000313" key="2">
    <source>
        <dbReference type="EMBL" id="CAE7473740.1"/>
    </source>
</evidence>
<gene>
    <name evidence="2" type="ORF">SPIL2461_LOCUS12030</name>
</gene>
<sequence length="582" mass="63284">MAAFASEDNGQEGDLAAHDGGTDPESDNDDESIGDNHDREVDLCPLPDLLQGLDFGHPSPAPNACHPPQGQQPGAVQHAAVDAFSRIGKLTSIKMPWESPAMSAIFTDLSEILEPSLSAYWTADVQTARSHERAPGPAEARVFALVEQLQGPAFAKVVKSRQDLTPQEKRQRDWIKALNLWTDVCVRFRNECEPGLAASSASAPAAFRSAVLADVEACLGVKSPLTVLKRASSFSAWLRWRDTELPACSEKLSEAEAWQYVARLKADGAPPTKAEAFLGSVRFAHFVLGFKLDPVVDSKRVRGAAQQMFAGKEAQQQAQPLTVLQVLALHDGLADGSRHVVDRALCAYVLVALYGRARLSDLEQISLIKHDHDMRGGFLEILTRKHKGAKSAQKKTKFMPILVPAIGVHGKAWLHLLVDVFRMLDLPADGVIEGPLMKAPRDCKGKEFSCRAIESSEISAFLRAFLQLPKPAAGDRGVSSHSLKATCLSWVCTYGVSDRTQTVLGRHCKCAAASDAAYARDLCVGPTRELQNIITEIAQGNFRPDVVEVKDESTEDAAPQGELEDGELELGRVHANWTCRPQ</sequence>
<accession>A0A812SE00</accession>
<dbReference type="GO" id="GO:0006310">
    <property type="term" value="P:DNA recombination"/>
    <property type="evidence" value="ECO:0007669"/>
    <property type="project" value="InterPro"/>
</dbReference>
<dbReference type="InterPro" id="IPR013762">
    <property type="entry name" value="Integrase-like_cat_sf"/>
</dbReference>
<comment type="caution">
    <text evidence="2">The sequence shown here is derived from an EMBL/GenBank/DDBJ whole genome shotgun (WGS) entry which is preliminary data.</text>
</comment>
<dbReference type="EMBL" id="CAJNIZ010024079">
    <property type="protein sequence ID" value="CAE7473740.1"/>
    <property type="molecule type" value="Genomic_DNA"/>
</dbReference>
<feature type="region of interest" description="Disordered" evidence="1">
    <location>
        <begin position="1"/>
        <end position="74"/>
    </location>
</feature>
<evidence type="ECO:0000256" key="1">
    <source>
        <dbReference type="SAM" id="MobiDB-lite"/>
    </source>
</evidence>
<keyword evidence="3" id="KW-1185">Reference proteome</keyword>
<dbReference type="GO" id="GO:0003677">
    <property type="term" value="F:DNA binding"/>
    <property type="evidence" value="ECO:0007669"/>
    <property type="project" value="InterPro"/>
</dbReference>
<reference evidence="2" key="1">
    <citation type="submission" date="2021-02" db="EMBL/GenBank/DDBJ databases">
        <authorList>
            <person name="Dougan E. K."/>
            <person name="Rhodes N."/>
            <person name="Thang M."/>
            <person name="Chan C."/>
        </authorList>
    </citation>
    <scope>NUCLEOTIDE SEQUENCE</scope>
</reference>
<dbReference type="GO" id="GO:0015074">
    <property type="term" value="P:DNA integration"/>
    <property type="evidence" value="ECO:0007669"/>
    <property type="project" value="InterPro"/>
</dbReference>
<evidence type="ECO:0000313" key="3">
    <source>
        <dbReference type="Proteomes" id="UP000649617"/>
    </source>
</evidence>
<dbReference type="Proteomes" id="UP000649617">
    <property type="component" value="Unassembled WGS sequence"/>
</dbReference>
<protein>
    <submittedName>
        <fullName evidence="2">Uncharacterized protein</fullName>
    </submittedName>
</protein>
<organism evidence="2 3">
    <name type="scientific">Symbiodinium pilosum</name>
    <name type="common">Dinoflagellate</name>
    <dbReference type="NCBI Taxonomy" id="2952"/>
    <lineage>
        <taxon>Eukaryota</taxon>
        <taxon>Sar</taxon>
        <taxon>Alveolata</taxon>
        <taxon>Dinophyceae</taxon>
        <taxon>Suessiales</taxon>
        <taxon>Symbiodiniaceae</taxon>
        <taxon>Symbiodinium</taxon>
    </lineage>
</organism>
<name>A0A812SE00_SYMPI</name>
<dbReference type="OrthoDB" id="444499at2759"/>
<proteinExistence type="predicted"/>
<feature type="compositionally biased region" description="Acidic residues" evidence="1">
    <location>
        <begin position="22"/>
        <end position="33"/>
    </location>
</feature>
<dbReference type="AlphaFoldDB" id="A0A812SE00"/>